<gene>
    <name evidence="1" type="ORF">Acr_00g0091320</name>
</gene>
<proteinExistence type="predicted"/>
<comment type="caution">
    <text evidence="1">The sequence shown here is derived from an EMBL/GenBank/DDBJ whole genome shotgun (WGS) entry which is preliminary data.</text>
</comment>
<protein>
    <submittedName>
        <fullName evidence="1">Uncharacterized protein</fullName>
    </submittedName>
</protein>
<evidence type="ECO:0000313" key="2">
    <source>
        <dbReference type="Proteomes" id="UP000585474"/>
    </source>
</evidence>
<organism evidence="1 2">
    <name type="scientific">Actinidia rufa</name>
    <dbReference type="NCBI Taxonomy" id="165716"/>
    <lineage>
        <taxon>Eukaryota</taxon>
        <taxon>Viridiplantae</taxon>
        <taxon>Streptophyta</taxon>
        <taxon>Embryophyta</taxon>
        <taxon>Tracheophyta</taxon>
        <taxon>Spermatophyta</taxon>
        <taxon>Magnoliopsida</taxon>
        <taxon>eudicotyledons</taxon>
        <taxon>Gunneridae</taxon>
        <taxon>Pentapetalae</taxon>
        <taxon>asterids</taxon>
        <taxon>Ericales</taxon>
        <taxon>Actinidiaceae</taxon>
        <taxon>Actinidia</taxon>
    </lineage>
</organism>
<evidence type="ECO:0000313" key="1">
    <source>
        <dbReference type="EMBL" id="GFS44638.1"/>
    </source>
</evidence>
<dbReference type="AlphaFoldDB" id="A0A7J0DZL2"/>
<dbReference type="EMBL" id="BJWL01000440">
    <property type="protein sequence ID" value="GFS44638.1"/>
    <property type="molecule type" value="Genomic_DNA"/>
</dbReference>
<dbReference type="Proteomes" id="UP000585474">
    <property type="component" value="Unassembled WGS sequence"/>
</dbReference>
<accession>A0A7J0DZL2</accession>
<sequence>MKKSKVDTHGKPFPFAFRSYAPRYAIAFRNCTQITVSSAAGAVSGKRLSDGQFSSARTLTRQRTCQSPGNSSHPYSRRAVDYPSAAAVNLHIRILGCQSYPCRASLALPQVIFWDSRRLLCLSPELRRDYSRGLPRSKNSAEIVF</sequence>
<name>A0A7J0DZL2_9ERIC</name>
<keyword evidence="2" id="KW-1185">Reference proteome</keyword>
<reference evidence="2" key="1">
    <citation type="submission" date="2019-07" db="EMBL/GenBank/DDBJ databases">
        <title>De Novo Assembly of kiwifruit Actinidia rufa.</title>
        <authorList>
            <person name="Sugita-Konishi S."/>
            <person name="Sato K."/>
            <person name="Mori E."/>
            <person name="Abe Y."/>
            <person name="Kisaki G."/>
            <person name="Hamano K."/>
            <person name="Suezawa K."/>
            <person name="Otani M."/>
            <person name="Fukuda T."/>
            <person name="Manabe T."/>
            <person name="Gomi K."/>
            <person name="Tabuchi M."/>
            <person name="Akimitsu K."/>
            <person name="Kataoka I."/>
        </authorList>
    </citation>
    <scope>NUCLEOTIDE SEQUENCE [LARGE SCALE GENOMIC DNA]</scope>
    <source>
        <strain evidence="2">cv. Fuchu</strain>
    </source>
</reference>